<dbReference type="Pfam" id="PF00439">
    <property type="entry name" value="Bromodomain"/>
    <property type="match status" value="1"/>
</dbReference>
<organism evidence="5">
    <name type="scientific">Ditylum brightwellii</name>
    <dbReference type="NCBI Taxonomy" id="49249"/>
    <lineage>
        <taxon>Eukaryota</taxon>
        <taxon>Sar</taxon>
        <taxon>Stramenopiles</taxon>
        <taxon>Ochrophyta</taxon>
        <taxon>Bacillariophyta</taxon>
        <taxon>Mediophyceae</taxon>
        <taxon>Lithodesmiophycidae</taxon>
        <taxon>Lithodesmiales</taxon>
        <taxon>Lithodesmiaceae</taxon>
        <taxon>Ditylum</taxon>
    </lineage>
</organism>
<feature type="region of interest" description="Disordered" evidence="3">
    <location>
        <begin position="1074"/>
        <end position="1103"/>
    </location>
</feature>
<reference evidence="5" key="1">
    <citation type="submission" date="2021-01" db="EMBL/GenBank/DDBJ databases">
        <authorList>
            <person name="Corre E."/>
            <person name="Pelletier E."/>
            <person name="Niang G."/>
            <person name="Scheremetjew M."/>
            <person name="Finn R."/>
            <person name="Kale V."/>
            <person name="Holt S."/>
            <person name="Cochrane G."/>
            <person name="Meng A."/>
            <person name="Brown T."/>
            <person name="Cohen L."/>
        </authorList>
    </citation>
    <scope>NUCLEOTIDE SEQUENCE</scope>
    <source>
        <strain evidence="5">GSO104</strain>
    </source>
</reference>
<dbReference type="InterPro" id="IPR036427">
    <property type="entry name" value="Bromodomain-like_sf"/>
</dbReference>
<feature type="region of interest" description="Disordered" evidence="3">
    <location>
        <begin position="1321"/>
        <end position="1367"/>
    </location>
</feature>
<feature type="compositionally biased region" description="Basic and acidic residues" evidence="3">
    <location>
        <begin position="141"/>
        <end position="155"/>
    </location>
</feature>
<feature type="compositionally biased region" description="Low complexity" evidence="3">
    <location>
        <begin position="907"/>
        <end position="918"/>
    </location>
</feature>
<feature type="region of interest" description="Disordered" evidence="3">
    <location>
        <begin position="898"/>
        <end position="929"/>
    </location>
</feature>
<dbReference type="Gene3D" id="1.20.920.10">
    <property type="entry name" value="Bromodomain-like"/>
    <property type="match status" value="1"/>
</dbReference>
<feature type="region of interest" description="Disordered" evidence="3">
    <location>
        <begin position="1656"/>
        <end position="1676"/>
    </location>
</feature>
<feature type="region of interest" description="Disordered" evidence="3">
    <location>
        <begin position="1395"/>
        <end position="1457"/>
    </location>
</feature>
<feature type="region of interest" description="Disordered" evidence="3">
    <location>
        <begin position="1"/>
        <end position="42"/>
    </location>
</feature>
<feature type="compositionally biased region" description="Acidic residues" evidence="3">
    <location>
        <begin position="1445"/>
        <end position="1454"/>
    </location>
</feature>
<dbReference type="PRINTS" id="PR00503">
    <property type="entry name" value="BROMODOMAIN"/>
</dbReference>
<feature type="region of interest" description="Disordered" evidence="3">
    <location>
        <begin position="829"/>
        <end position="852"/>
    </location>
</feature>
<evidence type="ECO:0000256" key="3">
    <source>
        <dbReference type="SAM" id="MobiDB-lite"/>
    </source>
</evidence>
<feature type="domain" description="Bromo" evidence="4">
    <location>
        <begin position="1179"/>
        <end position="1269"/>
    </location>
</feature>
<gene>
    <name evidence="5" type="ORF">DBRI00130_LOCUS24597</name>
</gene>
<dbReference type="InterPro" id="IPR001487">
    <property type="entry name" value="Bromodomain"/>
</dbReference>
<feature type="compositionally biased region" description="Acidic residues" evidence="3">
    <location>
        <begin position="951"/>
        <end position="960"/>
    </location>
</feature>
<dbReference type="EMBL" id="HBNS01031382">
    <property type="protein sequence ID" value="CAE4625671.1"/>
    <property type="molecule type" value="Transcribed_RNA"/>
</dbReference>
<feature type="compositionally biased region" description="Basic and acidic residues" evidence="3">
    <location>
        <begin position="521"/>
        <end position="532"/>
    </location>
</feature>
<feature type="region of interest" description="Disordered" evidence="3">
    <location>
        <begin position="65"/>
        <end position="100"/>
    </location>
</feature>
<dbReference type="PANTHER" id="PTHR36812">
    <property type="entry name" value="NEUROFILAMENT TRIPLET M PROTEIN-LIKE PROTEIN"/>
    <property type="match status" value="1"/>
</dbReference>
<dbReference type="PANTHER" id="PTHR36812:SF9">
    <property type="entry name" value="MYB-LIKE PROTEIN X ISOFORM X1"/>
    <property type="match status" value="1"/>
</dbReference>
<feature type="compositionally biased region" description="Polar residues" evidence="3">
    <location>
        <begin position="746"/>
        <end position="755"/>
    </location>
</feature>
<feature type="compositionally biased region" description="Basic and acidic residues" evidence="3">
    <location>
        <begin position="180"/>
        <end position="193"/>
    </location>
</feature>
<feature type="compositionally biased region" description="Basic and acidic residues" evidence="3">
    <location>
        <begin position="1347"/>
        <end position="1361"/>
    </location>
</feature>
<evidence type="ECO:0000256" key="1">
    <source>
        <dbReference type="ARBA" id="ARBA00023117"/>
    </source>
</evidence>
<sequence length="1696" mass="191855">MIGGKGNGTKCLSRKWKKMHNGSANNGRKRRNNSGAKGAMVETPRYYTLHPTTYMGGNYIHPHEFVDPTTTKSKSRKGEKRKQISTDDDLPSPPGVPPSQVAQRIKLGTSLAHNYYIQVKQQEQMLQQKEGLMNVRRRSSRHAEKEEEEDMLRLPREEEKGGRVALFLLKELGLLPGKEEEKSVIDDVKKVDGKEEEEKEDSGKKGDDGEKMEEEDEEEDEDTEEDEEEEDDDDNDDEEEEEEDADEDEDEASAEKNPFFKPTPDQVLQHLGRRNKSMSPADIQVAICYGIDDSISIPAFFQEYHNNNENNDENLQLNEENLVASLVCTTGDRESDLPEFEPSSFARCRFAIRAYVPEPDSDEEEEDEHEEKNNTNSTSKTLDEVEEEEQEKQRQKLLLIEKKQTELAKYQQEVRAAEKEWKTKKAYDVWRYKSIHSGTSCTVWPSWNEWVRKYLKEEKKKIEEEKEKKKNEIVIDGASGDDGIMVNGSGNVATTTMKKEEDEEKSMDTTDQESNNGNEQTKNDEAIARELEESANTNTLTTISRRTTRRGGKDSYTHDSMASSDPVIFYGSNQSLSAFQLPPLLYRLLIQASPAYLSAMDMKRLVVEDFETGNELNKIRVALGKLVFKLGKVGRVFVNCLCDNVCWEKLPYEDNGLVQTYFYVDENGVQQDKNLSLQEKGNRDTVTLLEISSKPSETKVDVYERKVEKQPQDKEVKKEDTENEDASVTPSKAEEKEDDATPPPVSSSDITSSLPQHDKILEQKFELLQVYMRSLHLTELCLRSLLLKHFSSSYNEKGVGWQIAPSVLSVAGDEKIGDLDAMDSKYFISNKEQDDEDSDMDDGDKSDDIEWQTSPPHRFLNKILFRPPYSMIMNGNVPSPPEERCVWYRVMSYTPSVALSSSDGAPSNTSAVQSSSSSGTMNKDEPPENKIVKRRIRFRAIPISPPGEDHRDEDESNEEDDTNAIILTEAQVEAGISAADLEKRCITERRNNTYTNHEEGDSHEDMEDQQQHHPFQGKIGIRVMLTPFENVDDEKRGCVYGTVLGFNTTEAIGPSSIQGTRWRVLVLCESGDKNGKDDKDSISIQDDSDEESEPKTEKVLSKDSSSYEAISSVARWATLSPCGKILTMDEHDNGESSPDGSSNGSVAVKKPIRYRVELHDFHFGSPAYEACQSIVDHLEHHNRAGPFLEPVDPVALEVPDYLDVIKHPMDVSTLAKNLEDGKYSRISLDDIDDEDIGPVEIMLTGPFYQDLMLIFDNAMLYNAEGSYVYKEAQFLKRNVQKKIDTTINIFYSKKNNGNKVSRVSKKKSIYVDDDSDVDMYEYESDEDDRDRRSSKRKRKRAGTSKVKSKEHCATRAIEHPHRVPTSTNESIFEVLPINTNASKFSLPEDWTCRLRRQTDTGTEEVSSEEEKKKKEEEEMLLLQQLQQSMEPTRRSSRANAGRRDDDDDGDDESVNPDLTKALGNIEYCQSHGLFQIDEKIEGDETWGAVVANDRAGVESVREALHETLFARIYYDATKTTSSVAVTFKDRDGNESPTGLGSFTDGSFPPFLGRIVPLSISSSSSAAGPLLASNLSWEIRTPYILPAIRWIMRGLVRSGHLGELESFTGAMNDPNITLSGGSSGGSVILNHAYYWNENLVPFDVLDLKEMQRRKRLEKAGDAESSSEEEEVELSAYEKMRAERVERNKERLKALGLA</sequence>
<evidence type="ECO:0000259" key="4">
    <source>
        <dbReference type="PROSITE" id="PS50014"/>
    </source>
</evidence>
<feature type="region of interest" description="Disordered" evidence="3">
    <location>
        <begin position="990"/>
        <end position="1012"/>
    </location>
</feature>
<feature type="compositionally biased region" description="Polar residues" evidence="3">
    <location>
        <begin position="1135"/>
        <end position="1145"/>
    </location>
</feature>
<evidence type="ECO:0000256" key="2">
    <source>
        <dbReference type="PROSITE-ProRule" id="PRU00035"/>
    </source>
</evidence>
<feature type="region of interest" description="Disordered" evidence="3">
    <location>
        <begin position="700"/>
        <end position="755"/>
    </location>
</feature>
<feature type="compositionally biased region" description="Acidic residues" evidence="3">
    <location>
        <begin position="833"/>
        <end position="850"/>
    </location>
</feature>
<feature type="compositionally biased region" description="Acidic residues" evidence="3">
    <location>
        <begin position="359"/>
        <end position="369"/>
    </location>
</feature>
<dbReference type="SUPFAM" id="SSF47370">
    <property type="entry name" value="Bromodomain"/>
    <property type="match status" value="1"/>
</dbReference>
<name>A0A7S4RVI3_9STRA</name>
<feature type="compositionally biased region" description="Basic and acidic residues" evidence="3">
    <location>
        <begin position="700"/>
        <end position="720"/>
    </location>
</feature>
<feature type="region of interest" description="Disordered" evidence="3">
    <location>
        <begin position="180"/>
        <end position="265"/>
    </location>
</feature>
<feature type="compositionally biased region" description="Acidic residues" evidence="3">
    <location>
        <begin position="210"/>
        <end position="252"/>
    </location>
</feature>
<feature type="region of interest" description="Disordered" evidence="3">
    <location>
        <begin position="359"/>
        <end position="393"/>
    </location>
</feature>
<feature type="region of interest" description="Disordered" evidence="3">
    <location>
        <begin position="941"/>
        <end position="960"/>
    </location>
</feature>
<dbReference type="SMART" id="SM00297">
    <property type="entry name" value="BROMO"/>
    <property type="match status" value="1"/>
</dbReference>
<feature type="compositionally biased region" description="Low complexity" evidence="3">
    <location>
        <begin position="1420"/>
        <end position="1430"/>
    </location>
</feature>
<evidence type="ECO:0000313" key="5">
    <source>
        <dbReference type="EMBL" id="CAE4625671.1"/>
    </source>
</evidence>
<feature type="region of interest" description="Disordered" evidence="3">
    <location>
        <begin position="133"/>
        <end position="155"/>
    </location>
</feature>
<dbReference type="PROSITE" id="PS50014">
    <property type="entry name" value="BROMODOMAIN_2"/>
    <property type="match status" value="1"/>
</dbReference>
<protein>
    <recommendedName>
        <fullName evidence="4">Bromo domain-containing protein</fullName>
    </recommendedName>
</protein>
<keyword evidence="1 2" id="KW-0103">Bromodomain</keyword>
<feature type="region of interest" description="Disordered" evidence="3">
    <location>
        <begin position="478"/>
        <end position="558"/>
    </location>
</feature>
<accession>A0A7S4RVI3</accession>
<feature type="compositionally biased region" description="Basic and acidic residues" evidence="3">
    <location>
        <begin position="990"/>
        <end position="1000"/>
    </location>
</feature>
<feature type="region of interest" description="Disordered" evidence="3">
    <location>
        <begin position="1127"/>
        <end position="1146"/>
    </location>
</feature>
<proteinExistence type="predicted"/>
<feature type="compositionally biased region" description="Basic residues" evidence="3">
    <location>
        <begin position="1332"/>
        <end position="1346"/>
    </location>
</feature>